<proteinExistence type="predicted"/>
<dbReference type="Proteomes" id="UP000826661">
    <property type="component" value="Chromosome IV"/>
</dbReference>
<sequence>MHTRNNGQLSYRQGGCTKAASGNCDFHPAPSGRNGVGKGGITGAAHEEKVTPSQRLVRTRKQSKSRAERLLVLLSETVAPARCRDEWRALGLAWMTCRQPQGLAMHEPPRPHRLFASWRFSRRRWQVE</sequence>
<protein>
    <submittedName>
        <fullName evidence="2">Uncharacterized protein</fullName>
    </submittedName>
</protein>
<organism evidence="2 3">
    <name type="scientific">Trichoderma simmonsii</name>
    <dbReference type="NCBI Taxonomy" id="1491479"/>
    <lineage>
        <taxon>Eukaryota</taxon>
        <taxon>Fungi</taxon>
        <taxon>Dikarya</taxon>
        <taxon>Ascomycota</taxon>
        <taxon>Pezizomycotina</taxon>
        <taxon>Sordariomycetes</taxon>
        <taxon>Hypocreomycetidae</taxon>
        <taxon>Hypocreales</taxon>
        <taxon>Hypocreaceae</taxon>
        <taxon>Trichoderma</taxon>
    </lineage>
</organism>
<keyword evidence="3" id="KW-1185">Reference proteome</keyword>
<feature type="region of interest" description="Disordered" evidence="1">
    <location>
        <begin position="26"/>
        <end position="65"/>
    </location>
</feature>
<dbReference type="AlphaFoldDB" id="A0A8G0LHZ9"/>
<evidence type="ECO:0000313" key="2">
    <source>
        <dbReference type="EMBL" id="QYT01669.1"/>
    </source>
</evidence>
<dbReference type="EMBL" id="CP075867">
    <property type="protein sequence ID" value="QYT01669.1"/>
    <property type="molecule type" value="Genomic_DNA"/>
</dbReference>
<evidence type="ECO:0000313" key="3">
    <source>
        <dbReference type="Proteomes" id="UP000826661"/>
    </source>
</evidence>
<gene>
    <name evidence="2" type="ORF">H0G86_008698</name>
</gene>
<accession>A0A8G0LHZ9</accession>
<reference evidence="2 3" key="1">
    <citation type="journal article" date="2021" name="BMC Genomics">
        <title>Telomere-to-telomere genome assembly of asparaginase-producing Trichoderma simmonsii.</title>
        <authorList>
            <person name="Chung D."/>
            <person name="Kwon Y.M."/>
            <person name="Yang Y."/>
        </authorList>
    </citation>
    <scope>NUCLEOTIDE SEQUENCE [LARGE SCALE GENOMIC DNA]</scope>
    <source>
        <strain evidence="2 3">GH-Sj1</strain>
    </source>
</reference>
<evidence type="ECO:0000256" key="1">
    <source>
        <dbReference type="SAM" id="MobiDB-lite"/>
    </source>
</evidence>
<name>A0A8G0LHZ9_9HYPO</name>